<proteinExistence type="inferred from homology"/>
<sequence>MANGCVQVFACILASVGLVCLITSTCVNEWKTNGYTNEGVNSFKEYVGLWMKCSVHVTQLECTVFDSLESVLYQRGEIQWTRAMMIISIILSVCGLTVAVLGMKFTLCLDVDKQVKNKVAFVGGILLILSGVCALGIVSWYANGVITNFHNPKPEEKRYTLGKCLFLGWGGALLSFIGGALLACCSLSRSASRRSYASPPPVPMTSEKDYV</sequence>
<evidence type="ECO:0000256" key="8">
    <source>
        <dbReference type="RuleBase" id="RU060637"/>
    </source>
</evidence>
<evidence type="ECO:0000256" key="4">
    <source>
        <dbReference type="ARBA" id="ARBA00022692"/>
    </source>
</evidence>
<keyword evidence="7 8" id="KW-0472">Membrane</keyword>
<feature type="signal peptide" evidence="9">
    <location>
        <begin position="1"/>
        <end position="24"/>
    </location>
</feature>
<evidence type="ECO:0000313" key="11">
    <source>
        <dbReference type="Proteomes" id="UP000823561"/>
    </source>
</evidence>
<keyword evidence="5 8" id="KW-0965">Cell junction</keyword>
<evidence type="ECO:0000313" key="10">
    <source>
        <dbReference type="EMBL" id="KAG5275909.1"/>
    </source>
</evidence>
<evidence type="ECO:0000256" key="9">
    <source>
        <dbReference type="SAM" id="SignalP"/>
    </source>
</evidence>
<comment type="subcellular location">
    <subcellularLocation>
        <location evidence="8">Cell junction</location>
        <location evidence="8">Tight junction</location>
    </subcellularLocation>
    <subcellularLocation>
        <location evidence="8">Cell membrane</location>
        <topology evidence="8">Multi-pass membrane protein</topology>
    </subcellularLocation>
</comment>
<comment type="similarity">
    <text evidence="1 8">Belongs to the claudin family.</text>
</comment>
<gene>
    <name evidence="10" type="ORF">AALO_G00125850</name>
</gene>
<evidence type="ECO:0000256" key="2">
    <source>
        <dbReference type="ARBA" id="ARBA00022427"/>
    </source>
</evidence>
<evidence type="ECO:0000256" key="7">
    <source>
        <dbReference type="ARBA" id="ARBA00023136"/>
    </source>
</evidence>
<dbReference type="EMBL" id="JADWDJ010000009">
    <property type="protein sequence ID" value="KAG5275909.1"/>
    <property type="molecule type" value="Genomic_DNA"/>
</dbReference>
<dbReference type="PROSITE" id="PS01346">
    <property type="entry name" value="CLAUDIN"/>
    <property type="match status" value="1"/>
</dbReference>
<evidence type="ECO:0000256" key="1">
    <source>
        <dbReference type="ARBA" id="ARBA00008295"/>
    </source>
</evidence>
<dbReference type="InterPro" id="IPR017974">
    <property type="entry name" value="Claudin_CS"/>
</dbReference>
<evidence type="ECO:0000256" key="5">
    <source>
        <dbReference type="ARBA" id="ARBA00022949"/>
    </source>
</evidence>
<dbReference type="AlphaFoldDB" id="A0AAV6GM92"/>
<dbReference type="PANTHER" id="PTHR12002">
    <property type="entry name" value="CLAUDIN"/>
    <property type="match status" value="1"/>
</dbReference>
<evidence type="ECO:0000256" key="3">
    <source>
        <dbReference type="ARBA" id="ARBA00022475"/>
    </source>
</evidence>
<dbReference type="Proteomes" id="UP000823561">
    <property type="component" value="Chromosome 9"/>
</dbReference>
<comment type="function">
    <text evidence="8">Claudins function as major constituents of the tight junction complexes that regulate the permeability of epithelia.</text>
</comment>
<protein>
    <recommendedName>
        <fullName evidence="8">Claudin</fullName>
    </recommendedName>
</protein>
<dbReference type="InterPro" id="IPR006187">
    <property type="entry name" value="Claudin"/>
</dbReference>
<keyword evidence="4 8" id="KW-0812">Transmembrane</keyword>
<accession>A0AAV6GM92</accession>
<dbReference type="GO" id="GO:0005198">
    <property type="term" value="F:structural molecule activity"/>
    <property type="evidence" value="ECO:0007669"/>
    <property type="project" value="InterPro"/>
</dbReference>
<dbReference type="GO" id="GO:0005886">
    <property type="term" value="C:plasma membrane"/>
    <property type="evidence" value="ECO:0007669"/>
    <property type="project" value="UniProtKB-SubCell"/>
</dbReference>
<dbReference type="Pfam" id="PF00822">
    <property type="entry name" value="PMP22_Claudin"/>
    <property type="match status" value="1"/>
</dbReference>
<keyword evidence="9" id="KW-0732">Signal</keyword>
<feature type="chain" id="PRO_5043596578" description="Claudin" evidence="9">
    <location>
        <begin position="25"/>
        <end position="211"/>
    </location>
</feature>
<keyword evidence="11" id="KW-1185">Reference proteome</keyword>
<evidence type="ECO:0000256" key="6">
    <source>
        <dbReference type="ARBA" id="ARBA00022989"/>
    </source>
</evidence>
<organism evidence="10 11">
    <name type="scientific">Alosa alosa</name>
    <name type="common">allis shad</name>
    <dbReference type="NCBI Taxonomy" id="278164"/>
    <lineage>
        <taxon>Eukaryota</taxon>
        <taxon>Metazoa</taxon>
        <taxon>Chordata</taxon>
        <taxon>Craniata</taxon>
        <taxon>Vertebrata</taxon>
        <taxon>Euteleostomi</taxon>
        <taxon>Actinopterygii</taxon>
        <taxon>Neopterygii</taxon>
        <taxon>Teleostei</taxon>
        <taxon>Clupei</taxon>
        <taxon>Clupeiformes</taxon>
        <taxon>Clupeoidei</taxon>
        <taxon>Clupeidae</taxon>
        <taxon>Alosa</taxon>
    </lineage>
</organism>
<name>A0AAV6GM92_9TELE</name>
<keyword evidence="3 8" id="KW-1003">Cell membrane</keyword>
<dbReference type="PRINTS" id="PR01077">
    <property type="entry name" value="CLAUDIN"/>
</dbReference>
<feature type="transmembrane region" description="Helical" evidence="8">
    <location>
        <begin position="119"/>
        <end position="142"/>
    </location>
</feature>
<comment type="caution">
    <text evidence="8">Lacks conserved residue(s) required for the propagation of feature annotation.</text>
</comment>
<keyword evidence="2 8" id="KW-0796">Tight junction</keyword>
<reference evidence="10" key="1">
    <citation type="submission" date="2020-10" db="EMBL/GenBank/DDBJ databases">
        <title>Chromosome-scale genome assembly of the Allis shad, Alosa alosa.</title>
        <authorList>
            <person name="Margot Z."/>
            <person name="Christophe K."/>
            <person name="Cabau C."/>
            <person name="Louis A."/>
            <person name="Berthelot C."/>
            <person name="Parey E."/>
            <person name="Roest Crollius H."/>
            <person name="Montfort J."/>
            <person name="Robinson-Rechavi M."/>
            <person name="Bucao C."/>
            <person name="Bouchez O."/>
            <person name="Gislard M."/>
            <person name="Lluch J."/>
            <person name="Milhes M."/>
            <person name="Lampietro C."/>
            <person name="Lopez Roques C."/>
            <person name="Donnadieu C."/>
            <person name="Braasch I."/>
            <person name="Desvignes T."/>
            <person name="Postlethwait J."/>
            <person name="Bobe J."/>
            <person name="Guiguen Y."/>
        </authorList>
    </citation>
    <scope>NUCLEOTIDE SEQUENCE</scope>
    <source>
        <strain evidence="10">M-15738</strain>
        <tissue evidence="10">Blood</tissue>
    </source>
</reference>
<feature type="transmembrane region" description="Helical" evidence="8">
    <location>
        <begin position="166"/>
        <end position="187"/>
    </location>
</feature>
<dbReference type="Gene3D" id="1.20.140.150">
    <property type="match status" value="1"/>
</dbReference>
<dbReference type="GO" id="GO:0005923">
    <property type="term" value="C:bicellular tight junction"/>
    <property type="evidence" value="ECO:0007669"/>
    <property type="project" value="UniProtKB-SubCell"/>
</dbReference>
<feature type="transmembrane region" description="Helical" evidence="8">
    <location>
        <begin position="83"/>
        <end position="107"/>
    </location>
</feature>
<keyword evidence="6 8" id="KW-1133">Transmembrane helix</keyword>
<comment type="caution">
    <text evidence="10">The sequence shown here is derived from an EMBL/GenBank/DDBJ whole genome shotgun (WGS) entry which is preliminary data.</text>
</comment>
<dbReference type="InterPro" id="IPR004031">
    <property type="entry name" value="PMP22/EMP/MP20/Claudin"/>
</dbReference>